<evidence type="ECO:0000313" key="6">
    <source>
        <dbReference type="Proteomes" id="UP000005267"/>
    </source>
</evidence>
<dbReference type="PANTHER" id="PTHR43537:SF39">
    <property type="entry name" value="HTH-TYPE TRANSCRIPTIONAL REGULATOR MCBR"/>
    <property type="match status" value="1"/>
</dbReference>
<protein>
    <submittedName>
        <fullName evidence="5">GntR family transcriptional regulator</fullName>
    </submittedName>
</protein>
<dbReference type="SUPFAM" id="SSF46785">
    <property type="entry name" value="Winged helix' DNA-binding domain"/>
    <property type="match status" value="1"/>
</dbReference>
<evidence type="ECO:0000256" key="3">
    <source>
        <dbReference type="ARBA" id="ARBA00023163"/>
    </source>
</evidence>
<dbReference type="Gene3D" id="1.20.120.530">
    <property type="entry name" value="GntR ligand-binding domain-like"/>
    <property type="match status" value="1"/>
</dbReference>
<evidence type="ECO:0000256" key="1">
    <source>
        <dbReference type="ARBA" id="ARBA00023015"/>
    </source>
</evidence>
<name>I3U6Y8_ADVKW</name>
<accession>I3U6Y8</accession>
<dbReference type="PANTHER" id="PTHR43537">
    <property type="entry name" value="TRANSCRIPTIONAL REGULATOR, GNTR FAMILY"/>
    <property type="match status" value="1"/>
</dbReference>
<dbReference type="Pfam" id="PF07729">
    <property type="entry name" value="FCD"/>
    <property type="match status" value="1"/>
</dbReference>
<sequence>MFVHKSVNIAATFQSFPVPMFAPLLPLEKNNLSDLAYLAMKNALLSGAFKPGERLILRDVAGKLGISLTPVRDAVNHLIAERVLDRGPGGQKGGASVPQLNSDQIRQLMFLRAELESKLAYAAVAHIKDSDIERLEDIVNQMGNCIDSDSKSKYLELHRSFHFSLYEHAKMDVVQDITEILWLRCGPALNAVLPDYVPNLKQQDHHRAAVDFLKKRDAKHVSQSIRMDITEAGNYIYQQRTGKNA</sequence>
<dbReference type="SMART" id="SM00895">
    <property type="entry name" value="FCD"/>
    <property type="match status" value="1"/>
</dbReference>
<dbReference type="InterPro" id="IPR011711">
    <property type="entry name" value="GntR_C"/>
</dbReference>
<dbReference type="InterPro" id="IPR008920">
    <property type="entry name" value="TF_FadR/GntR_C"/>
</dbReference>
<dbReference type="Gene3D" id="1.10.10.10">
    <property type="entry name" value="Winged helix-like DNA-binding domain superfamily/Winged helix DNA-binding domain"/>
    <property type="match status" value="1"/>
</dbReference>
<dbReference type="InterPro" id="IPR000524">
    <property type="entry name" value="Tscrpt_reg_HTH_GntR"/>
</dbReference>
<evidence type="ECO:0000313" key="5">
    <source>
        <dbReference type="EMBL" id="AFK60776.1"/>
    </source>
</evidence>
<dbReference type="GO" id="GO:0003677">
    <property type="term" value="F:DNA binding"/>
    <property type="evidence" value="ECO:0007669"/>
    <property type="project" value="UniProtKB-KW"/>
</dbReference>
<evidence type="ECO:0000256" key="2">
    <source>
        <dbReference type="ARBA" id="ARBA00023125"/>
    </source>
</evidence>
<organism evidence="5 6">
    <name type="scientific">Advenella kashmirensis (strain DSM 17095 / LMG 22695 / WT001)</name>
    <name type="common">Tetrathiobacter kashmirensis</name>
    <dbReference type="NCBI Taxonomy" id="1036672"/>
    <lineage>
        <taxon>Bacteria</taxon>
        <taxon>Pseudomonadati</taxon>
        <taxon>Pseudomonadota</taxon>
        <taxon>Betaproteobacteria</taxon>
        <taxon>Burkholderiales</taxon>
        <taxon>Alcaligenaceae</taxon>
    </lineage>
</organism>
<dbReference type="GO" id="GO:0003700">
    <property type="term" value="F:DNA-binding transcription factor activity"/>
    <property type="evidence" value="ECO:0007669"/>
    <property type="project" value="InterPro"/>
</dbReference>
<gene>
    <name evidence="5" type="ordered locus">TKWG_00280</name>
</gene>
<dbReference type="Proteomes" id="UP000005267">
    <property type="component" value="Chromosome"/>
</dbReference>
<keyword evidence="6" id="KW-1185">Reference proteome</keyword>
<dbReference type="STRING" id="1036672.TKWG_00280"/>
<dbReference type="EMBL" id="CP003555">
    <property type="protein sequence ID" value="AFK60776.1"/>
    <property type="molecule type" value="Genomic_DNA"/>
</dbReference>
<reference evidence="6" key="2">
    <citation type="journal article" date="2013" name="PLoS ONE">
        <title>Genome implosion elicits host-confinement in Alcaligenaceae: evidence from the comparative genomics of Tetrathiobacter kashmirensis, a pathogen in the making.</title>
        <authorList>
            <person name="Ghosh W."/>
            <person name="Alam M."/>
            <person name="Roy C."/>
            <person name="Pyne P."/>
            <person name="George A."/>
            <person name="Chakraborty R."/>
            <person name="Majumder S."/>
            <person name="Agarwal A."/>
            <person name="Chakraborty S."/>
            <person name="Majumdar S."/>
            <person name="Gupta S.K."/>
        </authorList>
    </citation>
    <scope>NUCLEOTIDE SEQUENCE [LARGE SCALE GENOMIC DNA]</scope>
    <source>
        <strain evidence="6">WT001</strain>
    </source>
</reference>
<dbReference type="SUPFAM" id="SSF48008">
    <property type="entry name" value="GntR ligand-binding domain-like"/>
    <property type="match status" value="1"/>
</dbReference>
<dbReference type="PROSITE" id="PS50949">
    <property type="entry name" value="HTH_GNTR"/>
    <property type="match status" value="1"/>
</dbReference>
<dbReference type="InterPro" id="IPR036388">
    <property type="entry name" value="WH-like_DNA-bd_sf"/>
</dbReference>
<dbReference type="HOGENOM" id="CLU_017584_5_4_4"/>
<reference evidence="5 6" key="1">
    <citation type="journal article" date="2011" name="J. Bacteriol.">
        <title>Whole-genome shotgun sequencing of the sulfur-oxidizing chemoautotroph Tetrathiobacter kashmirensis.</title>
        <authorList>
            <person name="Ghosh W."/>
            <person name="George A."/>
            <person name="Agarwal A."/>
            <person name="Raj P."/>
            <person name="Alam M."/>
            <person name="Pyne P."/>
            <person name="Das Gupta S.K."/>
        </authorList>
    </citation>
    <scope>NUCLEOTIDE SEQUENCE [LARGE SCALE GENOMIC DNA]</scope>
    <source>
        <strain evidence="5 6">WT001</strain>
    </source>
</reference>
<evidence type="ECO:0000259" key="4">
    <source>
        <dbReference type="PROSITE" id="PS50949"/>
    </source>
</evidence>
<proteinExistence type="predicted"/>
<keyword evidence="2" id="KW-0238">DNA-binding</keyword>
<dbReference type="AlphaFoldDB" id="I3U6Y8"/>
<dbReference type="Pfam" id="PF00392">
    <property type="entry name" value="GntR"/>
    <property type="match status" value="1"/>
</dbReference>
<keyword evidence="3" id="KW-0804">Transcription</keyword>
<keyword evidence="1" id="KW-0805">Transcription regulation</keyword>
<dbReference type="RefSeq" id="WP_014748867.1">
    <property type="nucleotide sequence ID" value="NC_017964.1"/>
</dbReference>
<feature type="domain" description="HTH gntR-type" evidence="4">
    <location>
        <begin position="30"/>
        <end position="100"/>
    </location>
</feature>
<dbReference type="KEGG" id="aka:TKWG_00280"/>
<dbReference type="InterPro" id="IPR036390">
    <property type="entry name" value="WH_DNA-bd_sf"/>
</dbReference>